<protein>
    <recommendedName>
        <fullName evidence="3">DUF2913 family protein</fullName>
    </recommendedName>
</protein>
<dbReference type="Pfam" id="PF11140">
    <property type="entry name" value="DUF2913"/>
    <property type="match status" value="1"/>
</dbReference>
<evidence type="ECO:0008006" key="3">
    <source>
        <dbReference type="Google" id="ProtNLM"/>
    </source>
</evidence>
<name>R1GUX4_9GAMM</name>
<comment type="caution">
    <text evidence="1">The sequence shown here is derived from an EMBL/GenBank/DDBJ whole genome shotgun (WGS) entry which is preliminary data.</text>
</comment>
<gene>
    <name evidence="1" type="ORF">G113_09090</name>
</gene>
<reference evidence="1 2" key="1">
    <citation type="journal article" date="2013" name="Genome Announc.">
        <title>Draft Genome Sequence of Aeromonas molluscorum Strain 848TT, Isolated from Bivalve Molluscs.</title>
        <authorList>
            <person name="Spataro N."/>
            <person name="Farfan M."/>
            <person name="Albarral V."/>
            <person name="Sanglas A."/>
            <person name="Loren J.G."/>
            <person name="Fuste M.C."/>
            <person name="Bosch E."/>
        </authorList>
    </citation>
    <scope>NUCLEOTIDE SEQUENCE [LARGE SCALE GENOMIC DNA]</scope>
    <source>
        <strain evidence="1 2">848</strain>
    </source>
</reference>
<evidence type="ECO:0000313" key="2">
    <source>
        <dbReference type="Proteomes" id="UP000013526"/>
    </source>
</evidence>
<dbReference type="AlphaFoldDB" id="R1GUX4"/>
<dbReference type="InterPro" id="IPR021316">
    <property type="entry name" value="DUF2913"/>
</dbReference>
<proteinExistence type="predicted"/>
<keyword evidence="2" id="KW-1185">Reference proteome</keyword>
<sequence length="213" mass="23126">MSDVKVQTYNQALLEMATASLAELVRTGAGRAARTPAQESHFLSLWLVDSLKEKRFSRLVMEDLKGWVQQARTQGAGADLKGLLERIVRHYSQAVTQGLEARLMALLDDCEEAGWLRVTQSVIDGRAKLASQGQASIVICSAELASACAGGELVKPLTLYVRGDEQVLARFAYRHGLLIGQGNKKQVRVKHHKAHLLMPGNALSALALLAVDG</sequence>
<dbReference type="PATRIC" id="fig|1268236.3.peg.1795"/>
<dbReference type="EMBL" id="AQGQ01000047">
    <property type="protein sequence ID" value="EOD55405.1"/>
    <property type="molecule type" value="Genomic_DNA"/>
</dbReference>
<accession>R1GUX4</accession>
<organism evidence="1 2">
    <name type="scientific">Aeromonas molluscorum 848</name>
    <dbReference type="NCBI Taxonomy" id="1268236"/>
    <lineage>
        <taxon>Bacteria</taxon>
        <taxon>Pseudomonadati</taxon>
        <taxon>Pseudomonadota</taxon>
        <taxon>Gammaproteobacteria</taxon>
        <taxon>Aeromonadales</taxon>
        <taxon>Aeromonadaceae</taxon>
        <taxon>Aeromonas</taxon>
    </lineage>
</organism>
<evidence type="ECO:0000313" key="1">
    <source>
        <dbReference type="EMBL" id="EOD55405.1"/>
    </source>
</evidence>
<dbReference type="Proteomes" id="UP000013526">
    <property type="component" value="Unassembled WGS sequence"/>
</dbReference>